<evidence type="ECO:0000313" key="3">
    <source>
        <dbReference type="Proteomes" id="UP000005561"/>
    </source>
</evidence>
<feature type="compositionally biased region" description="Basic and acidic residues" evidence="1">
    <location>
        <begin position="298"/>
        <end position="316"/>
    </location>
</feature>
<proteinExistence type="predicted"/>
<keyword evidence="3" id="KW-1185">Reference proteome</keyword>
<dbReference type="OrthoDB" id="1655031at2"/>
<comment type="caution">
    <text evidence="2">The sequence shown here is derived from an EMBL/GenBank/DDBJ whole genome shotgun (WGS) entry which is preliminary data.</text>
</comment>
<dbReference type="STRING" id="168384.SAMN05660368_02273"/>
<organism evidence="2 3">
    <name type="scientific">Marvinbryantia formatexigens DSM 14469</name>
    <dbReference type="NCBI Taxonomy" id="478749"/>
    <lineage>
        <taxon>Bacteria</taxon>
        <taxon>Bacillati</taxon>
        <taxon>Bacillota</taxon>
        <taxon>Clostridia</taxon>
        <taxon>Lachnospirales</taxon>
        <taxon>Lachnospiraceae</taxon>
        <taxon>Marvinbryantia</taxon>
    </lineage>
</organism>
<dbReference type="InterPro" id="IPR043743">
    <property type="entry name" value="DUF5688"/>
</dbReference>
<evidence type="ECO:0000256" key="1">
    <source>
        <dbReference type="SAM" id="MobiDB-lite"/>
    </source>
</evidence>
<dbReference type="AlphaFoldDB" id="C6LA11"/>
<dbReference type="EMBL" id="ACCL02000002">
    <property type="protein sequence ID" value="EET62418.1"/>
    <property type="molecule type" value="Genomic_DNA"/>
</dbReference>
<feature type="region of interest" description="Disordered" evidence="1">
    <location>
        <begin position="295"/>
        <end position="323"/>
    </location>
</feature>
<dbReference type="Pfam" id="PF18941">
    <property type="entry name" value="DUF5688"/>
    <property type="match status" value="1"/>
</dbReference>
<gene>
    <name evidence="2" type="ORF">BRYFOR_05453</name>
</gene>
<name>C6LA11_9FIRM</name>
<dbReference type="Proteomes" id="UP000005561">
    <property type="component" value="Unassembled WGS sequence"/>
</dbReference>
<dbReference type="RefSeq" id="WP_006860253.1">
    <property type="nucleotide sequence ID" value="NZ_ACCL02000002.1"/>
</dbReference>
<reference evidence="2" key="1">
    <citation type="submission" date="2009-07" db="EMBL/GenBank/DDBJ databases">
        <authorList>
            <person name="Weinstock G."/>
            <person name="Sodergren E."/>
            <person name="Clifton S."/>
            <person name="Fulton L."/>
            <person name="Fulton B."/>
            <person name="Courtney L."/>
            <person name="Fronick C."/>
            <person name="Harrison M."/>
            <person name="Strong C."/>
            <person name="Farmer C."/>
            <person name="Delahaunty K."/>
            <person name="Markovic C."/>
            <person name="Hall O."/>
            <person name="Minx P."/>
            <person name="Tomlinson C."/>
            <person name="Mitreva M."/>
            <person name="Nelson J."/>
            <person name="Hou S."/>
            <person name="Wollam A."/>
            <person name="Pepin K.H."/>
            <person name="Johnson M."/>
            <person name="Bhonagiri V."/>
            <person name="Nash W.E."/>
            <person name="Warren W."/>
            <person name="Chinwalla A."/>
            <person name="Mardis E.R."/>
            <person name="Wilson R.K."/>
        </authorList>
    </citation>
    <scope>NUCLEOTIDE SEQUENCE [LARGE SCALE GENOMIC DNA]</scope>
    <source>
        <strain evidence="2">DSM 14469</strain>
    </source>
</reference>
<accession>C6LA11</accession>
<evidence type="ECO:0000313" key="2">
    <source>
        <dbReference type="EMBL" id="EET62418.1"/>
    </source>
</evidence>
<dbReference type="eggNOG" id="ENOG502Z8J4">
    <property type="taxonomic scope" value="Bacteria"/>
</dbReference>
<protein>
    <submittedName>
        <fullName evidence="2">Uncharacterized protein</fullName>
    </submittedName>
</protein>
<sequence length="323" mass="36193">MNYGEFMETVVKSIPDYLPEEYRDASVSVSQMQKINSPLQDAIIIRKPDDNIAVTIYPEKFYEEYQRGVSLEEILRQIADAGKQADIGGNRNRLEEMVRDIQEFGRIQDEIFVYACNYGYNRDGLQDKPHTVAGDIAAYYRFTRGDYGVTITDKMLSAYGITKEELHDIAVKNTTRTFPGPLPMEEIIGGIPGMELSPGEAPAMLVLTNEEACNGAGAIFCPHVLENAGRKMGGDFYIIPSSVHELLLVPAGIGDAEDMDQMVREVNATCVEPEIQLADHVFLYDTVRKKVTVPGEKTLQEKEPGKMNVKQEDSYQPHKRTGR</sequence>